<protein>
    <recommendedName>
        <fullName evidence="4">DUF417 family protein</fullName>
    </recommendedName>
</protein>
<proteinExistence type="predicted"/>
<feature type="transmembrane region" description="Helical" evidence="1">
    <location>
        <begin position="46"/>
        <end position="69"/>
    </location>
</feature>
<dbReference type="EMBL" id="NKHF01000087">
    <property type="protein sequence ID" value="PCK30330.1"/>
    <property type="molecule type" value="Genomic_DNA"/>
</dbReference>
<feature type="transmembrane region" description="Helical" evidence="1">
    <location>
        <begin position="219"/>
        <end position="243"/>
    </location>
</feature>
<dbReference type="InterPro" id="IPR007339">
    <property type="entry name" value="RclC-like"/>
</dbReference>
<dbReference type="Pfam" id="PF04224">
    <property type="entry name" value="DUF417"/>
    <property type="match status" value="1"/>
</dbReference>
<name>A0A2A5JLM1_PSEO7</name>
<dbReference type="GO" id="GO:1901530">
    <property type="term" value="P:response to hypochlorite"/>
    <property type="evidence" value="ECO:0007669"/>
    <property type="project" value="TreeGrafter"/>
</dbReference>
<dbReference type="RefSeq" id="WP_099643387.1">
    <property type="nucleotide sequence ID" value="NZ_NKHF01000087.1"/>
</dbReference>
<comment type="caution">
    <text evidence="2">The sequence shown here is derived from an EMBL/GenBank/DDBJ whole genome shotgun (WGS) entry which is preliminary data.</text>
</comment>
<gene>
    <name evidence="2" type="ORF">CEX98_17890</name>
</gene>
<feature type="transmembrane region" description="Helical" evidence="1">
    <location>
        <begin position="76"/>
        <end position="96"/>
    </location>
</feature>
<evidence type="ECO:0000313" key="3">
    <source>
        <dbReference type="Proteomes" id="UP000228621"/>
    </source>
</evidence>
<dbReference type="AlphaFoldDB" id="A0A2A5JLM1"/>
<evidence type="ECO:0000256" key="1">
    <source>
        <dbReference type="SAM" id="Phobius"/>
    </source>
</evidence>
<reference evidence="3" key="1">
    <citation type="journal article" date="2019" name="Genome Announc.">
        <title>Draft Genome Sequence of Pseudoalteromonas piscicida Strain 36Y ROTHPW, an Hypersaline Seawater Isolate from the South Coast of Sonora, Mexico.</title>
        <authorList>
            <person name="Sanchez-Diaz R."/>
            <person name="Molina-Garza Z.J."/>
            <person name="Cruz-Suarez L.E."/>
            <person name="Selvin J."/>
            <person name="Kiran G.S."/>
            <person name="Ibarra-Gamez J.C."/>
            <person name="Gomez-Gil B."/>
            <person name="Galaviz-Silva L."/>
        </authorList>
    </citation>
    <scope>NUCLEOTIDE SEQUENCE [LARGE SCALE GENOMIC DNA]</scope>
    <source>
        <strain evidence="3">36Y_RITHPW</strain>
    </source>
</reference>
<accession>A0A2A5JLM1</accession>
<keyword evidence="3" id="KW-1185">Reference proteome</keyword>
<feature type="transmembrane region" description="Helical" evidence="1">
    <location>
        <begin position="255"/>
        <end position="274"/>
    </location>
</feature>
<keyword evidence="1" id="KW-1133">Transmembrane helix</keyword>
<dbReference type="OrthoDB" id="1118972at2"/>
<evidence type="ECO:0000313" key="2">
    <source>
        <dbReference type="EMBL" id="PCK30330.1"/>
    </source>
</evidence>
<dbReference type="Proteomes" id="UP000228621">
    <property type="component" value="Unassembled WGS sequence"/>
</dbReference>
<sequence>MSSKTIDYSVAGILAVSLMLLGISFLFGAGANTVSSTFGFYGLTNIVPVANLGMVFGFALMASAGFVVLHQSKSITAPWPLASITIVSLFMLLTLFAENRWVAEHGGFPVIGSGQGVIKYFALVPIALFLYCRDRVSQKTLIWVNYFPVALVLFWIGGMKFLALEAKAIVPLVETSPFMSWMYELFTVQEASNVIGVYDILMAVGLAVGIWLNHRLIIVIAGLGCLAVFVMTQSFLFTATGAFSDMSLLGGLGQFVIKDLWFIANLLVIAYLALEPRSAYVAKPSFA</sequence>
<feature type="transmembrane region" description="Helical" evidence="1">
    <location>
        <begin position="143"/>
        <end position="163"/>
    </location>
</feature>
<dbReference type="GO" id="GO:0005886">
    <property type="term" value="C:plasma membrane"/>
    <property type="evidence" value="ECO:0007669"/>
    <property type="project" value="TreeGrafter"/>
</dbReference>
<feature type="transmembrane region" description="Helical" evidence="1">
    <location>
        <begin position="108"/>
        <end position="131"/>
    </location>
</feature>
<organism evidence="2 3">
    <name type="scientific">Pseudoalteromonas piscicida</name>
    <dbReference type="NCBI Taxonomy" id="43662"/>
    <lineage>
        <taxon>Bacteria</taxon>
        <taxon>Pseudomonadati</taxon>
        <taxon>Pseudomonadota</taxon>
        <taxon>Gammaproteobacteria</taxon>
        <taxon>Alteromonadales</taxon>
        <taxon>Pseudoalteromonadaceae</taxon>
        <taxon>Pseudoalteromonas</taxon>
    </lineage>
</organism>
<keyword evidence="1" id="KW-0812">Transmembrane</keyword>
<dbReference type="PANTHER" id="PTHR40106:SF1">
    <property type="entry name" value="INNER MEMBRANE PROTEIN RCLC"/>
    <property type="match status" value="1"/>
</dbReference>
<keyword evidence="1" id="KW-0472">Membrane</keyword>
<dbReference type="PANTHER" id="PTHR40106">
    <property type="entry name" value="INNER MEMBRANE PROTEIN RCLC"/>
    <property type="match status" value="1"/>
</dbReference>
<evidence type="ECO:0008006" key="4">
    <source>
        <dbReference type="Google" id="ProtNLM"/>
    </source>
</evidence>
<feature type="transmembrane region" description="Helical" evidence="1">
    <location>
        <begin position="191"/>
        <end position="212"/>
    </location>
</feature>
<feature type="transmembrane region" description="Helical" evidence="1">
    <location>
        <begin position="12"/>
        <end position="34"/>
    </location>
</feature>